<comment type="caution">
    <text evidence="2">The sequence shown here is derived from an EMBL/GenBank/DDBJ whole genome shotgun (WGS) entry which is preliminary data.</text>
</comment>
<dbReference type="Proteomes" id="UP000054375">
    <property type="component" value="Unassembled WGS sequence"/>
</dbReference>
<gene>
    <name evidence="2" type="ORF">AQJ54_26980</name>
</gene>
<name>A0A101RX95_9ACTN</name>
<evidence type="ECO:0000313" key="3">
    <source>
        <dbReference type="Proteomes" id="UP000054375"/>
    </source>
</evidence>
<organism evidence="2 3">
    <name type="scientific">Streptomyces griseorubiginosus</name>
    <dbReference type="NCBI Taxonomy" id="67304"/>
    <lineage>
        <taxon>Bacteria</taxon>
        <taxon>Bacillati</taxon>
        <taxon>Actinomycetota</taxon>
        <taxon>Actinomycetes</taxon>
        <taxon>Kitasatosporales</taxon>
        <taxon>Streptomycetaceae</taxon>
        <taxon>Streptomyces</taxon>
    </lineage>
</organism>
<feature type="compositionally biased region" description="Gly residues" evidence="1">
    <location>
        <begin position="139"/>
        <end position="157"/>
    </location>
</feature>
<reference evidence="2 3" key="1">
    <citation type="submission" date="2015-10" db="EMBL/GenBank/DDBJ databases">
        <title>Draft genome sequence of Streptomyces griseorubiginosus DSM 40469, type strain for the species Streptomyces griseorubiginosus.</title>
        <authorList>
            <person name="Ruckert C."/>
            <person name="Winkler A."/>
            <person name="Kalinowski J."/>
            <person name="Kampfer P."/>
            <person name="Glaeser S."/>
        </authorList>
    </citation>
    <scope>NUCLEOTIDE SEQUENCE [LARGE SCALE GENOMIC DNA]</scope>
    <source>
        <strain evidence="2 3">DSM 40469</strain>
    </source>
</reference>
<accession>A0A101RX95</accession>
<feature type="region of interest" description="Disordered" evidence="1">
    <location>
        <begin position="43"/>
        <end position="171"/>
    </location>
</feature>
<evidence type="ECO:0000313" key="2">
    <source>
        <dbReference type="EMBL" id="KUN63413.1"/>
    </source>
</evidence>
<keyword evidence="3" id="KW-1185">Reference proteome</keyword>
<dbReference type="AlphaFoldDB" id="A0A101RX95"/>
<dbReference type="EMBL" id="LMWV01000022">
    <property type="protein sequence ID" value="KUN63413.1"/>
    <property type="molecule type" value="Genomic_DNA"/>
</dbReference>
<protein>
    <submittedName>
        <fullName evidence="2">Uncharacterized protein</fullName>
    </submittedName>
</protein>
<evidence type="ECO:0000256" key="1">
    <source>
        <dbReference type="SAM" id="MobiDB-lite"/>
    </source>
</evidence>
<proteinExistence type="predicted"/>
<sequence length="171" mass="15870">MRGESTNGRTGPEAVRLVSGTGGVASGRVLGLGGVAGPPDGVVRASAAADGEPVRPSPVSLPPGTGRIRKVVSEAASAGAPGRAGGTEGREVGRGGTAPGTVGSAPCEGAPGPDSGGMGPGPDVRAPVERGAGRPAPAPGGGGVSGKRAEAGGGGGALSENETPGFGEPGR</sequence>